<sequence length="54" mass="6081">MAVFGYIFVGPLEHSAEFQLDLLRQQGTGTIFEDISLNTASPRRPELARCARTR</sequence>
<dbReference type="eggNOG" id="COG1961">
    <property type="taxonomic scope" value="Bacteria"/>
</dbReference>
<dbReference type="EMBL" id="AE016822">
    <property type="protein sequence ID" value="AAT88279.1"/>
    <property type="molecule type" value="Genomic_DNA"/>
</dbReference>
<proteinExistence type="predicted"/>
<dbReference type="KEGG" id="lxx:Lxx02300"/>
<evidence type="ECO:0008006" key="3">
    <source>
        <dbReference type="Google" id="ProtNLM"/>
    </source>
</evidence>
<accession>Q6AH66</accession>
<dbReference type="HOGENOM" id="CLU_3044890_0_0_11"/>
<dbReference type="Proteomes" id="UP000001306">
    <property type="component" value="Chromosome"/>
</dbReference>
<dbReference type="AlphaFoldDB" id="Q6AH66"/>
<reference evidence="1 2" key="1">
    <citation type="journal article" date="2004" name="Mol. Plant Microbe Interact.">
        <title>The genome sequence of the Gram-positive sugarcane pathogen Leifsonia xyli subsp. xyli.</title>
        <authorList>
            <person name="Monteiro-Vitorello C.B."/>
            <person name="Camargo L.E.A."/>
            <person name="Van Sluys M.A."/>
            <person name="Kitajima J.P."/>
            <person name="Truffi D."/>
            <person name="do Amaral A.M."/>
            <person name="Harakava R."/>
            <person name="de Oliveira J.C.F."/>
            <person name="Wood D."/>
            <person name="de Oliveira M.C."/>
            <person name="Miyaki C.Y."/>
            <person name="Takita M.A."/>
            <person name="da Silva A.C.R."/>
            <person name="Furlan L.R."/>
            <person name="Carraro D.M."/>
            <person name="Camarotte G."/>
            <person name="Almeida N.F. Jr."/>
            <person name="Carrer H."/>
            <person name="Coutinho L.L."/>
            <person name="El-Dorry H.A."/>
            <person name="Ferro M.I.T."/>
            <person name="Gagliardi P.R."/>
            <person name="Giglioti E."/>
            <person name="Goldman M.H.S."/>
            <person name="Goldman G.H."/>
            <person name="Kimura E.T."/>
            <person name="Ferro E.S."/>
            <person name="Kuramae E.E."/>
            <person name="Lemos E.G.M."/>
            <person name="Lemos M.V.F."/>
            <person name="Mauro S.M.Z."/>
            <person name="Machado M.A."/>
            <person name="Marino C.L."/>
            <person name="Menck C.F."/>
            <person name="Nunes L.R."/>
            <person name="Oliveira R.C."/>
            <person name="Pereira G.G."/>
            <person name="Siqueira W."/>
            <person name="de Souza A.A."/>
            <person name="Tsai S.M."/>
            <person name="Zanca A.S."/>
            <person name="Simpson A.J.G."/>
            <person name="Brumbley S.M."/>
            <person name="Setubal J.C."/>
        </authorList>
    </citation>
    <scope>NUCLEOTIDE SEQUENCE [LARGE SCALE GENOMIC DNA]</scope>
    <source>
        <strain evidence="1 2">CTCB07</strain>
    </source>
</reference>
<name>Q6AH66_LEIXX</name>
<evidence type="ECO:0000313" key="2">
    <source>
        <dbReference type="Proteomes" id="UP000001306"/>
    </source>
</evidence>
<keyword evidence="2" id="KW-1185">Reference proteome</keyword>
<organism evidence="1 2">
    <name type="scientific">Leifsonia xyli subsp. xyli (strain CTCB07)</name>
    <dbReference type="NCBI Taxonomy" id="281090"/>
    <lineage>
        <taxon>Bacteria</taxon>
        <taxon>Bacillati</taxon>
        <taxon>Actinomycetota</taxon>
        <taxon>Actinomycetes</taxon>
        <taxon>Micrococcales</taxon>
        <taxon>Microbacteriaceae</taxon>
        <taxon>Leifsonia</taxon>
    </lineage>
</organism>
<protein>
    <recommendedName>
        <fullName evidence="3">Resolvase/invertase-type recombinase catalytic domain-containing protein</fullName>
    </recommendedName>
</protein>
<evidence type="ECO:0000313" key="1">
    <source>
        <dbReference type="EMBL" id="AAT88279.1"/>
    </source>
</evidence>
<gene>
    <name evidence="1" type="ordered locus">Lxx02300</name>
</gene>